<evidence type="ECO:0000313" key="1">
    <source>
        <dbReference type="EMBL" id="KAF5311240.1"/>
    </source>
</evidence>
<dbReference type="EMBL" id="JAACJK010000228">
    <property type="protein sequence ID" value="KAF5311240.1"/>
    <property type="molecule type" value="Genomic_DNA"/>
</dbReference>
<dbReference type="Proteomes" id="UP000541558">
    <property type="component" value="Unassembled WGS sequence"/>
</dbReference>
<accession>A0A8H5AUD7</accession>
<keyword evidence="2" id="KW-1185">Reference proteome</keyword>
<name>A0A8H5AUD7_9AGAR</name>
<dbReference type="Gene3D" id="1.25.40.570">
    <property type="match status" value="1"/>
</dbReference>
<comment type="caution">
    <text evidence="1">The sequence shown here is derived from an EMBL/GenBank/DDBJ whole genome shotgun (WGS) entry which is preliminary data.</text>
</comment>
<reference evidence="1 2" key="1">
    <citation type="journal article" date="2020" name="ISME J.">
        <title>Uncovering the hidden diversity of litter-decomposition mechanisms in mushroom-forming fungi.</title>
        <authorList>
            <person name="Floudas D."/>
            <person name="Bentzer J."/>
            <person name="Ahren D."/>
            <person name="Johansson T."/>
            <person name="Persson P."/>
            <person name="Tunlid A."/>
        </authorList>
    </citation>
    <scope>NUCLEOTIDE SEQUENCE [LARGE SCALE GENOMIC DNA]</scope>
    <source>
        <strain evidence="1 2">CBS 175.51</strain>
    </source>
</reference>
<sequence length="130" mass="14566">MIVTKVHLLESLVYRGMGNFPKNKASGTHLISYRSQLDLLSSPPPAPECGEYARRFPTILGSPDDPVAPGVANILRIIEPYSVVEIEHVAELVGQERQGVESKFETCVGLSEYFPLSFFPLRRIAFRLEY</sequence>
<gene>
    <name evidence="1" type="ORF">D9611_013038</name>
</gene>
<proteinExistence type="predicted"/>
<evidence type="ECO:0000313" key="2">
    <source>
        <dbReference type="Proteomes" id="UP000541558"/>
    </source>
</evidence>
<dbReference type="OrthoDB" id="3105225at2759"/>
<organism evidence="1 2">
    <name type="scientific">Ephemerocybe angulata</name>
    <dbReference type="NCBI Taxonomy" id="980116"/>
    <lineage>
        <taxon>Eukaryota</taxon>
        <taxon>Fungi</taxon>
        <taxon>Dikarya</taxon>
        <taxon>Basidiomycota</taxon>
        <taxon>Agaricomycotina</taxon>
        <taxon>Agaricomycetes</taxon>
        <taxon>Agaricomycetidae</taxon>
        <taxon>Agaricales</taxon>
        <taxon>Agaricineae</taxon>
        <taxon>Psathyrellaceae</taxon>
        <taxon>Ephemerocybe</taxon>
    </lineage>
</organism>
<dbReference type="AlphaFoldDB" id="A0A8H5AUD7"/>
<protein>
    <submittedName>
        <fullName evidence="1">Uncharacterized protein</fullName>
    </submittedName>
</protein>